<gene>
    <name evidence="2" type="ORF">GGR05_003507</name>
</gene>
<protein>
    <recommendedName>
        <fullName evidence="1">Double-GTPase 2 domain-containing protein</fullName>
    </recommendedName>
</protein>
<evidence type="ECO:0000313" key="3">
    <source>
        <dbReference type="Proteomes" id="UP000531216"/>
    </source>
</evidence>
<dbReference type="InterPro" id="IPR027417">
    <property type="entry name" value="P-loop_NTPase"/>
</dbReference>
<dbReference type="SUPFAM" id="SSF52540">
    <property type="entry name" value="P-loop containing nucleoside triphosphate hydrolases"/>
    <property type="match status" value="1"/>
</dbReference>
<accession>A0A7W6BSR8</accession>
<dbReference type="InterPro" id="IPR045528">
    <property type="entry name" value="DO-GTPase2"/>
</dbReference>
<dbReference type="EMBL" id="JACIDO010000008">
    <property type="protein sequence ID" value="MBB3937341.1"/>
    <property type="molecule type" value="Genomic_DNA"/>
</dbReference>
<dbReference type="AlphaFoldDB" id="A0A7W6BSR8"/>
<dbReference type="OrthoDB" id="9758568at2"/>
<organism evidence="2 3">
    <name type="scientific">Aureimonas phyllosphaerae</name>
    <dbReference type="NCBI Taxonomy" id="1166078"/>
    <lineage>
        <taxon>Bacteria</taxon>
        <taxon>Pseudomonadati</taxon>
        <taxon>Pseudomonadota</taxon>
        <taxon>Alphaproteobacteria</taxon>
        <taxon>Hyphomicrobiales</taxon>
        <taxon>Aurantimonadaceae</taxon>
        <taxon>Aureimonas</taxon>
    </lineage>
</organism>
<evidence type="ECO:0000259" key="1">
    <source>
        <dbReference type="Pfam" id="PF19993"/>
    </source>
</evidence>
<dbReference type="Proteomes" id="UP000531216">
    <property type="component" value="Unassembled WGS sequence"/>
</dbReference>
<feature type="domain" description="Double-GTPase 2" evidence="1">
    <location>
        <begin position="17"/>
        <end position="235"/>
    </location>
</feature>
<reference evidence="2 3" key="1">
    <citation type="submission" date="2020-08" db="EMBL/GenBank/DDBJ databases">
        <title>Genomic Encyclopedia of Type Strains, Phase IV (KMG-IV): sequencing the most valuable type-strain genomes for metagenomic binning, comparative biology and taxonomic classification.</title>
        <authorList>
            <person name="Goeker M."/>
        </authorList>
    </citation>
    <scope>NUCLEOTIDE SEQUENCE [LARGE SCALE GENOMIC DNA]</scope>
    <source>
        <strain evidence="2 3">DSM 25024</strain>
    </source>
</reference>
<dbReference type="Pfam" id="PF19993">
    <property type="entry name" value="DO-GTPase2"/>
    <property type="match status" value="1"/>
</dbReference>
<dbReference type="RefSeq" id="WP_139224643.1">
    <property type="nucleotide sequence ID" value="NZ_FOOA01000012.1"/>
</dbReference>
<comment type="caution">
    <text evidence="2">The sequence shown here is derived from an EMBL/GenBank/DDBJ whole genome shotgun (WGS) entry which is preliminary data.</text>
</comment>
<evidence type="ECO:0000313" key="2">
    <source>
        <dbReference type="EMBL" id="MBB3937341.1"/>
    </source>
</evidence>
<name>A0A7W6BSR8_9HYPH</name>
<keyword evidence="3" id="KW-1185">Reference proteome</keyword>
<sequence>MGTTDLPFLASRGEPKLVALVGPHNAGKTTILGSWYQLVGRSGRAGEALFAGSYSLEGWEAVAHALRWNGGAPGFPPHTSSGAGRRPGLLHLAFREADRMPVDYLFADAPGEWFHRWAVDENAPDAEGARWLADRASAFVVVADCEALAGRSRGEARNDLVQLIRRLGSVRRGRPVALVWAKADVEVSAGIRDAIWGAMRLAAPEAARFRTSVSDFSIGDIRHDAAESMLDLLGWSFERTARGFDIPRSGVSCDDPFFLVGART</sequence>
<proteinExistence type="predicted"/>